<dbReference type="Pfam" id="PF02734">
    <property type="entry name" value="Dak2"/>
    <property type="match status" value="1"/>
</dbReference>
<dbReference type="PROSITE" id="PS51480">
    <property type="entry name" value="DHAL"/>
    <property type="match status" value="1"/>
</dbReference>
<dbReference type="Gene3D" id="3.40.50.10440">
    <property type="entry name" value="Dihydroxyacetone kinase, domain 1"/>
    <property type="match status" value="1"/>
</dbReference>
<dbReference type="GO" id="GO:0005829">
    <property type="term" value="C:cytosol"/>
    <property type="evidence" value="ECO:0007669"/>
    <property type="project" value="TreeGrafter"/>
</dbReference>
<dbReference type="GO" id="GO:0004371">
    <property type="term" value="F:glycerone kinase activity"/>
    <property type="evidence" value="ECO:0007669"/>
    <property type="project" value="InterPro"/>
</dbReference>
<evidence type="ECO:0000313" key="8">
    <source>
        <dbReference type="EMBL" id="SCF21523.1"/>
    </source>
</evidence>
<evidence type="ECO:0000256" key="5">
    <source>
        <dbReference type="SAM" id="MobiDB-lite"/>
    </source>
</evidence>
<organism evidence="8 9">
    <name type="scientific">Micromonospora haikouensis</name>
    <dbReference type="NCBI Taxonomy" id="686309"/>
    <lineage>
        <taxon>Bacteria</taxon>
        <taxon>Bacillati</taxon>
        <taxon>Actinomycetota</taxon>
        <taxon>Actinomycetes</taxon>
        <taxon>Micromonosporales</taxon>
        <taxon>Micromonosporaceae</taxon>
        <taxon>Micromonospora</taxon>
    </lineage>
</organism>
<evidence type="ECO:0000256" key="3">
    <source>
        <dbReference type="ARBA" id="ARBA00022777"/>
    </source>
</evidence>
<dbReference type="SMART" id="SM01120">
    <property type="entry name" value="Dak2"/>
    <property type="match status" value="1"/>
</dbReference>
<dbReference type="GO" id="GO:0005524">
    <property type="term" value="F:ATP binding"/>
    <property type="evidence" value="ECO:0007669"/>
    <property type="project" value="UniProtKB-KW"/>
</dbReference>
<dbReference type="Gene3D" id="3.30.1180.20">
    <property type="entry name" value="Dihydroxyacetone kinase, domain 2"/>
    <property type="match status" value="1"/>
</dbReference>
<dbReference type="FunFam" id="3.40.50.10440:FF:000001">
    <property type="entry name" value="Dihydroxyacetone kinase, DhaK subunit"/>
    <property type="match status" value="1"/>
</dbReference>
<dbReference type="PANTHER" id="PTHR28629:SF4">
    <property type="entry name" value="TRIOKINASE_FMN CYCLASE"/>
    <property type="match status" value="1"/>
</dbReference>
<dbReference type="RefSeq" id="WP_091286732.1">
    <property type="nucleotide sequence ID" value="NZ_FMCW01000054.1"/>
</dbReference>
<keyword evidence="2" id="KW-0547">Nucleotide-binding</keyword>
<name>A0A1C4YL87_9ACTN</name>
<dbReference type="InterPro" id="IPR036117">
    <property type="entry name" value="DhaL_dom_sf"/>
</dbReference>
<feature type="domain" description="DhaL" evidence="6">
    <location>
        <begin position="367"/>
        <end position="569"/>
    </location>
</feature>
<dbReference type="FunFam" id="1.25.40.340:FF:000002">
    <property type="entry name" value="Dihydroxyacetone kinase, L subunit"/>
    <property type="match status" value="1"/>
</dbReference>
<feature type="compositionally biased region" description="Basic and acidic residues" evidence="5">
    <location>
        <begin position="579"/>
        <end position="592"/>
    </location>
</feature>
<evidence type="ECO:0000259" key="6">
    <source>
        <dbReference type="PROSITE" id="PS51480"/>
    </source>
</evidence>
<reference evidence="8 9" key="1">
    <citation type="submission" date="2016-06" db="EMBL/GenBank/DDBJ databases">
        <authorList>
            <person name="Kjaerup R.B."/>
            <person name="Dalgaard T.S."/>
            <person name="Juul-Madsen H.R."/>
        </authorList>
    </citation>
    <scope>NUCLEOTIDE SEQUENCE [LARGE SCALE GENOMIC DNA]</scope>
    <source>
        <strain evidence="8 9">DSM 45626</strain>
    </source>
</reference>
<evidence type="ECO:0000256" key="2">
    <source>
        <dbReference type="ARBA" id="ARBA00022741"/>
    </source>
</evidence>
<accession>A0A1C4YL87</accession>
<feature type="domain" description="DhaK" evidence="7">
    <location>
        <begin position="7"/>
        <end position="331"/>
    </location>
</feature>
<proteinExistence type="predicted"/>
<sequence length="592" mass="58478">MTRLSNDPARFAAQALDGFVAAHPGLVRRVGGGVVRAAAPAPGRVAVVVGGGSGHYPAFAGLVGEGLAHGAAVGNVFASPSARQVRSVARAASGGGGILLAYGNYAGDVLNFTAARVHLEADGVDCRAVAVTDDLASAPAEQADRRRGIAGGLVVFKVAAAAADRGLDLDEVERIARLANARTRSFGVALTGCTLPGAAAPLFAVPAGRMAVGLGIHGEPGIDERDRPGADGLAELLVDTVLAELPAGIDAPAGQRAAVLLNGLGSVKYEELFVVYRRVAELLAAAGVQVVAPAVGELVTSFEMAGVSLTVCWLTDELTPLWCAPADAPGFRRGLSATAAAPPAPVLAEEAEEPVPPASPASRAAGRRLLGALAAARDAVDAHAGELGRIDALAGDGDHGIGMSRGVNAAVAAAGAAVAAGAGVGTALTRAGDAWADAGGGTSGALWGVALRGAAVALGDESEPTPARVTSAVSRALADVTRVGGAAVGDKTLVDAFAPFAATLADRVQAGQPLAAAWREAAAVADAAARATADLVPRVGRARPLAHRSVGAPDAGAVSLALILAAVAPTGEEAATAPTREDAPTRAEETAR</sequence>
<dbReference type="PROSITE" id="PS51481">
    <property type="entry name" value="DHAK"/>
    <property type="match status" value="1"/>
</dbReference>
<evidence type="ECO:0000256" key="4">
    <source>
        <dbReference type="ARBA" id="ARBA00022840"/>
    </source>
</evidence>
<dbReference type="InterPro" id="IPR004007">
    <property type="entry name" value="DhaL_dom"/>
</dbReference>
<dbReference type="EMBL" id="FMCW01000054">
    <property type="protein sequence ID" value="SCF21523.1"/>
    <property type="molecule type" value="Genomic_DNA"/>
</dbReference>
<dbReference type="InterPro" id="IPR050861">
    <property type="entry name" value="Dihydroxyacetone_Kinase"/>
</dbReference>
<dbReference type="Pfam" id="PF02733">
    <property type="entry name" value="Dak1"/>
    <property type="match status" value="1"/>
</dbReference>
<dbReference type="SUPFAM" id="SSF82549">
    <property type="entry name" value="DAK1/DegV-like"/>
    <property type="match status" value="1"/>
</dbReference>
<dbReference type="SUPFAM" id="SSF101473">
    <property type="entry name" value="DhaL-like"/>
    <property type="match status" value="1"/>
</dbReference>
<feature type="region of interest" description="Disordered" evidence="5">
    <location>
        <begin position="571"/>
        <end position="592"/>
    </location>
</feature>
<evidence type="ECO:0000313" key="9">
    <source>
        <dbReference type="Proteomes" id="UP000199375"/>
    </source>
</evidence>
<dbReference type="Proteomes" id="UP000199375">
    <property type="component" value="Unassembled WGS sequence"/>
</dbReference>
<dbReference type="PANTHER" id="PTHR28629">
    <property type="entry name" value="TRIOKINASE/FMN CYCLASE"/>
    <property type="match status" value="1"/>
</dbReference>
<keyword evidence="4" id="KW-0067">ATP-binding</keyword>
<gene>
    <name evidence="8" type="ORF">GA0070558_1547</name>
</gene>
<dbReference type="NCBIfam" id="NF011049">
    <property type="entry name" value="PRK14479.1"/>
    <property type="match status" value="1"/>
</dbReference>
<dbReference type="GO" id="GO:0019563">
    <property type="term" value="P:glycerol catabolic process"/>
    <property type="evidence" value="ECO:0007669"/>
    <property type="project" value="TreeGrafter"/>
</dbReference>
<dbReference type="InterPro" id="IPR004006">
    <property type="entry name" value="DhaK_dom"/>
</dbReference>
<dbReference type="Gene3D" id="1.25.40.340">
    <property type="match status" value="1"/>
</dbReference>
<evidence type="ECO:0000256" key="1">
    <source>
        <dbReference type="ARBA" id="ARBA00022679"/>
    </source>
</evidence>
<keyword evidence="3 8" id="KW-0418">Kinase</keyword>
<dbReference type="AlphaFoldDB" id="A0A1C4YL87"/>
<keyword evidence="1" id="KW-0808">Transferase</keyword>
<protein>
    <submittedName>
        <fullName evidence="8">Homodimeric dihydroxyacetone kinase</fullName>
    </submittedName>
</protein>
<evidence type="ECO:0000259" key="7">
    <source>
        <dbReference type="PROSITE" id="PS51481"/>
    </source>
</evidence>